<sequence length="199" mass="21387">MQGCIPIVRGVSFFLVFSVAPALSVSAVADACETVAQPVERLGGGEPLEGVEVQVNPQLRASVPDGPSRVVHNNVVIILDYDDGARIAFREVERSELEPAIGDTPVGQFLEWAFDTPVDELPADDAAAFAKDYGKGLCAEALQARTRDEVAIYAGAQGDGNRFAIIANQADDHGFMHVSTRQMDKDTFGRLLESIGTRR</sequence>
<dbReference type="RefSeq" id="WP_091643277.1">
    <property type="nucleotide sequence ID" value="NZ_FOEG01000004.1"/>
</dbReference>
<dbReference type="EMBL" id="FOEG01000004">
    <property type="protein sequence ID" value="SEO89341.1"/>
    <property type="molecule type" value="Genomic_DNA"/>
</dbReference>
<feature type="signal peptide" evidence="1">
    <location>
        <begin position="1"/>
        <end position="31"/>
    </location>
</feature>
<organism evidence="2 3">
    <name type="scientific">Aquisalimonas asiatica</name>
    <dbReference type="NCBI Taxonomy" id="406100"/>
    <lineage>
        <taxon>Bacteria</taxon>
        <taxon>Pseudomonadati</taxon>
        <taxon>Pseudomonadota</taxon>
        <taxon>Gammaproteobacteria</taxon>
        <taxon>Chromatiales</taxon>
        <taxon>Ectothiorhodospiraceae</taxon>
        <taxon>Aquisalimonas</taxon>
    </lineage>
</organism>
<dbReference type="AlphaFoldDB" id="A0A1H8TEN7"/>
<protein>
    <submittedName>
        <fullName evidence="2">Uncharacterized protein</fullName>
    </submittedName>
</protein>
<evidence type="ECO:0000313" key="3">
    <source>
        <dbReference type="Proteomes" id="UP000199657"/>
    </source>
</evidence>
<feature type="chain" id="PRO_5011463195" evidence="1">
    <location>
        <begin position="32"/>
        <end position="199"/>
    </location>
</feature>
<name>A0A1H8TEN7_9GAMM</name>
<accession>A0A1H8TEN7</accession>
<dbReference type="STRING" id="406100.SAMN04488052_104112"/>
<evidence type="ECO:0000313" key="2">
    <source>
        <dbReference type="EMBL" id="SEO89341.1"/>
    </source>
</evidence>
<dbReference type="Proteomes" id="UP000199657">
    <property type="component" value="Unassembled WGS sequence"/>
</dbReference>
<keyword evidence="3" id="KW-1185">Reference proteome</keyword>
<reference evidence="2 3" key="1">
    <citation type="submission" date="2016-10" db="EMBL/GenBank/DDBJ databases">
        <authorList>
            <person name="de Groot N.N."/>
        </authorList>
    </citation>
    <scope>NUCLEOTIDE SEQUENCE [LARGE SCALE GENOMIC DNA]</scope>
    <source>
        <strain evidence="2 3">CGMCC 1.6291</strain>
    </source>
</reference>
<proteinExistence type="predicted"/>
<evidence type="ECO:0000256" key="1">
    <source>
        <dbReference type="SAM" id="SignalP"/>
    </source>
</evidence>
<gene>
    <name evidence="2" type="ORF">SAMN04488052_104112</name>
</gene>
<keyword evidence="1" id="KW-0732">Signal</keyword>